<proteinExistence type="predicted"/>
<dbReference type="Proteomes" id="UP001107558">
    <property type="component" value="Chromosome 2"/>
</dbReference>
<dbReference type="Pfam" id="PF02469">
    <property type="entry name" value="Fasciclin"/>
    <property type="match status" value="2"/>
</dbReference>
<dbReference type="InterPro" id="IPR036378">
    <property type="entry name" value="FAS1_dom_sf"/>
</dbReference>
<feature type="domain" description="FAS1" evidence="2">
    <location>
        <begin position="210"/>
        <end position="344"/>
    </location>
</feature>
<dbReference type="SUPFAM" id="SSF82153">
    <property type="entry name" value="FAS1 domain"/>
    <property type="match status" value="2"/>
</dbReference>
<dbReference type="GO" id="GO:0050839">
    <property type="term" value="F:cell adhesion molecule binding"/>
    <property type="evidence" value="ECO:0007669"/>
    <property type="project" value="TreeGrafter"/>
</dbReference>
<dbReference type="Gene3D" id="2.30.180.10">
    <property type="entry name" value="FAS1 domain"/>
    <property type="match status" value="2"/>
</dbReference>
<organism evidence="3 4">
    <name type="scientific">Polypedilum vanderplanki</name>
    <name type="common">Sleeping chironomid midge</name>
    <dbReference type="NCBI Taxonomy" id="319348"/>
    <lineage>
        <taxon>Eukaryota</taxon>
        <taxon>Metazoa</taxon>
        <taxon>Ecdysozoa</taxon>
        <taxon>Arthropoda</taxon>
        <taxon>Hexapoda</taxon>
        <taxon>Insecta</taxon>
        <taxon>Pterygota</taxon>
        <taxon>Neoptera</taxon>
        <taxon>Endopterygota</taxon>
        <taxon>Diptera</taxon>
        <taxon>Nematocera</taxon>
        <taxon>Chironomoidea</taxon>
        <taxon>Chironomidae</taxon>
        <taxon>Chironominae</taxon>
        <taxon>Polypedilum</taxon>
        <taxon>Polypedilum</taxon>
    </lineage>
</organism>
<protein>
    <recommendedName>
        <fullName evidence="2">FAS1 domain-containing protein</fullName>
    </recommendedName>
</protein>
<dbReference type="InterPro" id="IPR000782">
    <property type="entry name" value="FAS1_domain"/>
</dbReference>
<keyword evidence="4" id="KW-1185">Reference proteome</keyword>
<dbReference type="GO" id="GO:0031012">
    <property type="term" value="C:extracellular matrix"/>
    <property type="evidence" value="ECO:0007669"/>
    <property type="project" value="TreeGrafter"/>
</dbReference>
<dbReference type="InterPro" id="IPR050904">
    <property type="entry name" value="Adhesion/Biosynth-related"/>
</dbReference>
<dbReference type="GO" id="GO:0030198">
    <property type="term" value="P:extracellular matrix organization"/>
    <property type="evidence" value="ECO:0007669"/>
    <property type="project" value="TreeGrafter"/>
</dbReference>
<dbReference type="PANTHER" id="PTHR10900">
    <property type="entry name" value="PERIOSTIN-RELATED"/>
    <property type="match status" value="1"/>
</dbReference>
<dbReference type="OrthoDB" id="286301at2759"/>
<gene>
    <name evidence="3" type="ORF">PVAND_004884</name>
</gene>
<reference evidence="3" key="1">
    <citation type="submission" date="2021-03" db="EMBL/GenBank/DDBJ databases">
        <title>Chromosome level genome of the anhydrobiotic midge Polypedilum vanderplanki.</title>
        <authorList>
            <person name="Yoshida Y."/>
            <person name="Kikawada T."/>
            <person name="Gusev O."/>
        </authorList>
    </citation>
    <scope>NUCLEOTIDE SEQUENCE</scope>
    <source>
        <strain evidence="3">NIAS01</strain>
        <tissue evidence="3">Whole body or cell culture</tissue>
    </source>
</reference>
<feature type="signal peptide" evidence="1">
    <location>
        <begin position="1"/>
        <end position="19"/>
    </location>
</feature>
<dbReference type="PANTHER" id="PTHR10900:SF124">
    <property type="entry name" value="FI05614P"/>
    <property type="match status" value="1"/>
</dbReference>
<accession>A0A9J6BYH5</accession>
<dbReference type="GO" id="GO:0007155">
    <property type="term" value="P:cell adhesion"/>
    <property type="evidence" value="ECO:0007669"/>
    <property type="project" value="TreeGrafter"/>
</dbReference>
<evidence type="ECO:0000313" key="4">
    <source>
        <dbReference type="Proteomes" id="UP001107558"/>
    </source>
</evidence>
<dbReference type="GO" id="GO:0005615">
    <property type="term" value="C:extracellular space"/>
    <property type="evidence" value="ECO:0007669"/>
    <property type="project" value="TreeGrafter"/>
</dbReference>
<feature type="chain" id="PRO_5039951111" description="FAS1 domain-containing protein" evidence="1">
    <location>
        <begin position="20"/>
        <end position="569"/>
    </location>
</feature>
<name>A0A9J6BYH5_POLVA</name>
<comment type="caution">
    <text evidence="3">The sequence shown here is derived from an EMBL/GenBank/DDBJ whole genome shotgun (WGS) entry which is preliminary data.</text>
</comment>
<dbReference type="SMART" id="SM00554">
    <property type="entry name" value="FAS1"/>
    <property type="match status" value="2"/>
</dbReference>
<evidence type="ECO:0000313" key="3">
    <source>
        <dbReference type="EMBL" id="KAG5674940.1"/>
    </source>
</evidence>
<dbReference type="FunFam" id="2.30.180.10:FF:000037">
    <property type="entry name" value="Uncharacterized protein, isoform A"/>
    <property type="match status" value="1"/>
</dbReference>
<keyword evidence="1" id="KW-0732">Signal</keyword>
<sequence>MFKLSLFVLFLIICDIAIASDVQQKHETLFINQEKLNKKLLPNVKHLLKEKSDGYRQQFLRLLNNLEVDGYKFVNDTPFTIIIPKISFDATNIDKNTIQQLIFEHIIPGVQLKKLKDEEIYGNMNQNPVEIKNQTLLNKWQVNDIDVLKFNRISAKLISFIEIDGCLNDKKNNYVKRNIQEHNSYNEPQKLVQKNANKTDISEKAKEIKTGLLQNYLSTMKSGTKVFQHFLKSSNLSTILEDATDNFIILVPSDTAFQRWQPIDWGFFPFSVPEFTESIMQNHVVQLKQPLNLKSIENELKLKALGGEFITFRNLPKPSVNNVPILSNATLSNGNDVYMISEVLFMTDAKVSKLHQMNKDKETPPLLAFPWFNSQFLSHSFLALEKDNRFTQIARFLNSADIAPFIPGSNYTFFVPFDEAFEKYEFDELSDDVLSSNKSINFILNHFVKGRLYNRDLNDGETFETIGGQIIKIKKDYSGNKFVNQATIVESEVFVYNLGTMFYIDDVLYPEVLHSDYKNIQVTKHTEHENDSSEELFTTEMPEITENDEIFNLMKTSATSSSNITGNMS</sequence>
<feature type="domain" description="FAS1" evidence="2">
    <location>
        <begin position="377"/>
        <end position="508"/>
    </location>
</feature>
<dbReference type="PROSITE" id="PS50213">
    <property type="entry name" value="FAS1"/>
    <property type="match status" value="2"/>
</dbReference>
<dbReference type="EMBL" id="JADBJN010000002">
    <property type="protein sequence ID" value="KAG5674940.1"/>
    <property type="molecule type" value="Genomic_DNA"/>
</dbReference>
<evidence type="ECO:0000256" key="1">
    <source>
        <dbReference type="SAM" id="SignalP"/>
    </source>
</evidence>
<evidence type="ECO:0000259" key="2">
    <source>
        <dbReference type="PROSITE" id="PS50213"/>
    </source>
</evidence>
<dbReference type="AlphaFoldDB" id="A0A9J6BYH5"/>